<evidence type="ECO:0000256" key="9">
    <source>
        <dbReference type="ARBA" id="ARBA00023180"/>
    </source>
</evidence>
<accession>A0AAV7KPW1</accession>
<dbReference type="GO" id="GO:0005886">
    <property type="term" value="C:plasma membrane"/>
    <property type="evidence" value="ECO:0007669"/>
    <property type="project" value="UniProtKB-SubCell"/>
</dbReference>
<keyword evidence="8" id="KW-0675">Receptor</keyword>
<proteinExistence type="predicted"/>
<keyword evidence="6" id="KW-0297">G-protein coupled receptor</keyword>
<keyword evidence="7" id="KW-0472">Membrane</keyword>
<dbReference type="Proteomes" id="UP001066276">
    <property type="component" value="Chromosome 12"/>
</dbReference>
<evidence type="ECO:0000256" key="5">
    <source>
        <dbReference type="ARBA" id="ARBA00022989"/>
    </source>
</evidence>
<evidence type="ECO:0000256" key="10">
    <source>
        <dbReference type="ARBA" id="ARBA00023224"/>
    </source>
</evidence>
<dbReference type="AlphaFoldDB" id="A0AAV7KPW1"/>
<dbReference type="PANTHER" id="PTHR24061">
    <property type="entry name" value="CALCIUM-SENSING RECEPTOR-RELATED"/>
    <property type="match status" value="1"/>
</dbReference>
<dbReference type="PRINTS" id="PR00248">
    <property type="entry name" value="GPCRMGR"/>
</dbReference>
<keyword evidence="10" id="KW-0807">Transducer</keyword>
<dbReference type="FunFam" id="3.40.50.2300:FF:000016">
    <property type="entry name" value="Taste 1 receptor member 2"/>
    <property type="match status" value="1"/>
</dbReference>
<keyword evidence="9" id="KW-0325">Glycoprotein</keyword>
<dbReference type="InterPro" id="IPR000337">
    <property type="entry name" value="GPCR_3"/>
</dbReference>
<evidence type="ECO:0000256" key="4">
    <source>
        <dbReference type="ARBA" id="ARBA00022729"/>
    </source>
</evidence>
<keyword evidence="5" id="KW-1133">Transmembrane helix</keyword>
<sequence length="485" mass="53964">MWAVGGSFSVSGVASAEQLAGIPSPGRSGFSRRGDIMIGGIFPVHVDAAKAETLFTARPVATTCQTFVYQHFLWLQAMVFATEEINRNPNVLPNITLGFHIYDSCVMLRRSLEGALWILSGKEELVVNYRCQRKPLLAGIVGEASSTHSIVLARLFGLYRYPQVSYFSSSPVLSDRSQFPSFFRTIPNDEFQSRGLAQLVIYFGWSWVGLLAEDSDYGQHGIQIMKEQLIQAGACIAFSENILTGQLKKNAVHLATLIKMSSANAIAIFSLDEYLLPVLDELIWLNVTGKMWIASEAWSTSTILSMDKYSMILKGTIGFAIHSGEIQGFKEYLQGGNPSRSPGDLLSGTFWEEAFICTWLDLNTFENKSKSCTGLKLRDGLNNVSHYLTDWRVSYNVYTAVYAIAWALRDLFLCRAQKGPFLNGSLLQCAVRAAPLDFEKLLKKDNLPAAFSVSSVLRVRFLTIRVSASEEDKLVSFFHPKFDLI</sequence>
<dbReference type="EMBL" id="JANPWB010000016">
    <property type="protein sequence ID" value="KAJ1080409.1"/>
    <property type="molecule type" value="Genomic_DNA"/>
</dbReference>
<dbReference type="InterPro" id="IPR001828">
    <property type="entry name" value="ANF_lig-bd_rcpt"/>
</dbReference>
<evidence type="ECO:0000313" key="12">
    <source>
        <dbReference type="EMBL" id="KAJ1080409.1"/>
    </source>
</evidence>
<keyword evidence="2" id="KW-1003">Cell membrane</keyword>
<dbReference type="InterPro" id="IPR000068">
    <property type="entry name" value="GPCR_3_Ca_sens_rcpt-rel"/>
</dbReference>
<dbReference type="PANTHER" id="PTHR24061:SF599">
    <property type="entry name" value="G-PROTEIN COUPLED RECEPTORS FAMILY 3 PROFILE DOMAIN-CONTAINING PROTEIN"/>
    <property type="match status" value="1"/>
</dbReference>
<dbReference type="FunFam" id="3.40.50.2300:FF:000067">
    <property type="entry name" value="Olfactory receptor C family, h1"/>
    <property type="match status" value="1"/>
</dbReference>
<keyword evidence="13" id="KW-1185">Reference proteome</keyword>
<evidence type="ECO:0000313" key="13">
    <source>
        <dbReference type="Proteomes" id="UP001066276"/>
    </source>
</evidence>
<evidence type="ECO:0000256" key="7">
    <source>
        <dbReference type="ARBA" id="ARBA00023136"/>
    </source>
</evidence>
<dbReference type="Gene3D" id="3.40.50.2300">
    <property type="match status" value="2"/>
</dbReference>
<name>A0AAV7KPW1_PLEWA</name>
<dbReference type="SUPFAM" id="SSF53822">
    <property type="entry name" value="Periplasmic binding protein-like I"/>
    <property type="match status" value="1"/>
</dbReference>
<evidence type="ECO:0000259" key="11">
    <source>
        <dbReference type="Pfam" id="PF01094"/>
    </source>
</evidence>
<comment type="subcellular location">
    <subcellularLocation>
        <location evidence="1">Cell membrane</location>
        <topology evidence="1">Multi-pass membrane protein</topology>
    </subcellularLocation>
</comment>
<evidence type="ECO:0000256" key="1">
    <source>
        <dbReference type="ARBA" id="ARBA00004651"/>
    </source>
</evidence>
<comment type="caution">
    <text evidence="12">The sequence shown here is derived from an EMBL/GenBank/DDBJ whole genome shotgun (WGS) entry which is preliminary data.</text>
</comment>
<evidence type="ECO:0000256" key="3">
    <source>
        <dbReference type="ARBA" id="ARBA00022692"/>
    </source>
</evidence>
<keyword evidence="3" id="KW-0812">Transmembrane</keyword>
<evidence type="ECO:0000256" key="6">
    <source>
        <dbReference type="ARBA" id="ARBA00023040"/>
    </source>
</evidence>
<evidence type="ECO:0000256" key="8">
    <source>
        <dbReference type="ARBA" id="ARBA00023170"/>
    </source>
</evidence>
<feature type="domain" description="Receptor ligand binding region" evidence="11">
    <location>
        <begin position="74"/>
        <end position="429"/>
    </location>
</feature>
<dbReference type="GO" id="GO:0004930">
    <property type="term" value="F:G protein-coupled receptor activity"/>
    <property type="evidence" value="ECO:0007669"/>
    <property type="project" value="UniProtKB-KW"/>
</dbReference>
<keyword evidence="4" id="KW-0732">Signal</keyword>
<reference evidence="12" key="1">
    <citation type="journal article" date="2022" name="bioRxiv">
        <title>Sequencing and chromosome-scale assembly of the giantPleurodeles waltlgenome.</title>
        <authorList>
            <person name="Brown T."/>
            <person name="Elewa A."/>
            <person name="Iarovenko S."/>
            <person name="Subramanian E."/>
            <person name="Araus A.J."/>
            <person name="Petzold A."/>
            <person name="Susuki M."/>
            <person name="Suzuki K.-i.T."/>
            <person name="Hayashi T."/>
            <person name="Toyoda A."/>
            <person name="Oliveira C."/>
            <person name="Osipova E."/>
            <person name="Leigh N.D."/>
            <person name="Simon A."/>
            <person name="Yun M.H."/>
        </authorList>
    </citation>
    <scope>NUCLEOTIDE SEQUENCE</scope>
    <source>
        <strain evidence="12">20211129_DDA</strain>
        <tissue evidence="12">Liver</tissue>
    </source>
</reference>
<gene>
    <name evidence="12" type="ORF">NDU88_000616</name>
</gene>
<protein>
    <recommendedName>
        <fullName evidence="11">Receptor ligand binding region domain-containing protein</fullName>
    </recommendedName>
</protein>
<evidence type="ECO:0000256" key="2">
    <source>
        <dbReference type="ARBA" id="ARBA00022475"/>
    </source>
</evidence>
<dbReference type="InterPro" id="IPR028082">
    <property type="entry name" value="Peripla_BP_I"/>
</dbReference>
<dbReference type="PRINTS" id="PR00592">
    <property type="entry name" value="CASENSINGR"/>
</dbReference>
<dbReference type="Pfam" id="PF01094">
    <property type="entry name" value="ANF_receptor"/>
    <property type="match status" value="1"/>
</dbReference>
<organism evidence="12 13">
    <name type="scientific">Pleurodeles waltl</name>
    <name type="common">Iberian ribbed newt</name>
    <dbReference type="NCBI Taxonomy" id="8319"/>
    <lineage>
        <taxon>Eukaryota</taxon>
        <taxon>Metazoa</taxon>
        <taxon>Chordata</taxon>
        <taxon>Craniata</taxon>
        <taxon>Vertebrata</taxon>
        <taxon>Euteleostomi</taxon>
        <taxon>Amphibia</taxon>
        <taxon>Batrachia</taxon>
        <taxon>Caudata</taxon>
        <taxon>Salamandroidea</taxon>
        <taxon>Salamandridae</taxon>
        <taxon>Pleurodelinae</taxon>
        <taxon>Pleurodeles</taxon>
    </lineage>
</organism>